<dbReference type="InterPro" id="IPR017441">
    <property type="entry name" value="Protein_kinase_ATP_BS"/>
</dbReference>
<dbReference type="InterPro" id="IPR011009">
    <property type="entry name" value="Kinase-like_dom_sf"/>
</dbReference>
<evidence type="ECO:0000313" key="3">
    <source>
        <dbReference type="Proteomes" id="UP001417504"/>
    </source>
</evidence>
<dbReference type="SUPFAM" id="SSF56112">
    <property type="entry name" value="Protein kinase-like (PK-like)"/>
    <property type="match status" value="1"/>
</dbReference>
<feature type="binding site" evidence="1">
    <location>
        <position position="34"/>
    </location>
    <ligand>
        <name>ATP</name>
        <dbReference type="ChEBI" id="CHEBI:30616"/>
    </ligand>
</feature>
<dbReference type="AlphaFoldDB" id="A0AAP0K2J3"/>
<gene>
    <name evidence="2" type="ORF">Sjap_004609</name>
</gene>
<organism evidence="2 3">
    <name type="scientific">Stephania japonica</name>
    <dbReference type="NCBI Taxonomy" id="461633"/>
    <lineage>
        <taxon>Eukaryota</taxon>
        <taxon>Viridiplantae</taxon>
        <taxon>Streptophyta</taxon>
        <taxon>Embryophyta</taxon>
        <taxon>Tracheophyta</taxon>
        <taxon>Spermatophyta</taxon>
        <taxon>Magnoliopsida</taxon>
        <taxon>Ranunculales</taxon>
        <taxon>Menispermaceae</taxon>
        <taxon>Menispermoideae</taxon>
        <taxon>Cissampelideae</taxon>
        <taxon>Stephania</taxon>
    </lineage>
</organism>
<dbReference type="GO" id="GO:0005524">
    <property type="term" value="F:ATP binding"/>
    <property type="evidence" value="ECO:0007669"/>
    <property type="project" value="UniProtKB-UniRule"/>
</dbReference>
<evidence type="ECO:0000313" key="2">
    <source>
        <dbReference type="EMBL" id="KAK9144706.1"/>
    </source>
</evidence>
<comment type="caution">
    <text evidence="2">The sequence shown here is derived from an EMBL/GenBank/DDBJ whole genome shotgun (WGS) entry which is preliminary data.</text>
</comment>
<accession>A0AAP0K2J3</accession>
<sequence>MEERYQPSKELGYGGFGVAWLVKDKVTGELFAVKYIERGKKASVLHSKPKSAVGTPAYIAHETAYVWSCDVLYAMLVGARPFEDPENPRNLSTTIGLSFTSKCIVHGI</sequence>
<dbReference type="EMBL" id="JBBNAE010000002">
    <property type="protein sequence ID" value="KAK9144706.1"/>
    <property type="molecule type" value="Genomic_DNA"/>
</dbReference>
<dbReference type="Proteomes" id="UP001417504">
    <property type="component" value="Unassembled WGS sequence"/>
</dbReference>
<dbReference type="Gene3D" id="3.30.200.20">
    <property type="entry name" value="Phosphorylase Kinase, domain 1"/>
    <property type="match status" value="1"/>
</dbReference>
<protein>
    <recommendedName>
        <fullName evidence="4">Protein kinase domain-containing protein</fullName>
    </recommendedName>
</protein>
<dbReference type="PROSITE" id="PS00107">
    <property type="entry name" value="PROTEIN_KINASE_ATP"/>
    <property type="match status" value="1"/>
</dbReference>
<name>A0AAP0K2J3_9MAGN</name>
<keyword evidence="3" id="KW-1185">Reference proteome</keyword>
<reference evidence="2 3" key="1">
    <citation type="submission" date="2024-01" db="EMBL/GenBank/DDBJ databases">
        <title>Genome assemblies of Stephania.</title>
        <authorList>
            <person name="Yang L."/>
        </authorList>
    </citation>
    <scope>NUCLEOTIDE SEQUENCE [LARGE SCALE GENOMIC DNA]</scope>
    <source>
        <strain evidence="2">QJT</strain>
        <tissue evidence="2">Leaf</tissue>
    </source>
</reference>
<keyword evidence="1" id="KW-0067">ATP-binding</keyword>
<evidence type="ECO:0000256" key="1">
    <source>
        <dbReference type="PROSITE-ProRule" id="PRU10141"/>
    </source>
</evidence>
<keyword evidence="1" id="KW-0547">Nucleotide-binding</keyword>
<proteinExistence type="predicted"/>
<evidence type="ECO:0008006" key="4">
    <source>
        <dbReference type="Google" id="ProtNLM"/>
    </source>
</evidence>